<dbReference type="Proteomes" id="UP000257109">
    <property type="component" value="Unassembled WGS sequence"/>
</dbReference>
<evidence type="ECO:0000259" key="1">
    <source>
        <dbReference type="Pfam" id="PF07727"/>
    </source>
</evidence>
<feature type="domain" description="Reverse transcriptase Ty1/copia-type" evidence="1">
    <location>
        <begin position="58"/>
        <end position="132"/>
    </location>
</feature>
<evidence type="ECO:0000313" key="3">
    <source>
        <dbReference type="Proteomes" id="UP000257109"/>
    </source>
</evidence>
<feature type="non-terminal residue" evidence="2">
    <location>
        <position position="1"/>
    </location>
</feature>
<evidence type="ECO:0000313" key="2">
    <source>
        <dbReference type="EMBL" id="RDX75638.1"/>
    </source>
</evidence>
<keyword evidence="3" id="KW-1185">Reference proteome</keyword>
<dbReference type="AlphaFoldDB" id="A0A371FBG0"/>
<dbReference type="Pfam" id="PF07727">
    <property type="entry name" value="RVT_2"/>
    <property type="match status" value="2"/>
</dbReference>
<dbReference type="EMBL" id="QJKJ01009770">
    <property type="protein sequence ID" value="RDX75638.1"/>
    <property type="molecule type" value="Genomic_DNA"/>
</dbReference>
<reference evidence="2" key="1">
    <citation type="submission" date="2018-05" db="EMBL/GenBank/DDBJ databases">
        <title>Draft genome of Mucuna pruriens seed.</title>
        <authorList>
            <person name="Nnadi N.E."/>
            <person name="Vos R."/>
            <person name="Hasami M.H."/>
            <person name="Devisetty U.K."/>
            <person name="Aguiy J.C."/>
        </authorList>
    </citation>
    <scope>NUCLEOTIDE SEQUENCE [LARGE SCALE GENOMIC DNA]</scope>
    <source>
        <strain evidence="2">JCA_2017</strain>
    </source>
</reference>
<accession>A0A371FBG0</accession>
<name>A0A371FBG0_MUCPR</name>
<comment type="caution">
    <text evidence="2">The sequence shown here is derived from an EMBL/GenBank/DDBJ whole genome shotgun (WGS) entry which is preliminary data.</text>
</comment>
<organism evidence="2 3">
    <name type="scientific">Mucuna pruriens</name>
    <name type="common">Velvet bean</name>
    <name type="synonym">Dolichos pruriens</name>
    <dbReference type="NCBI Taxonomy" id="157652"/>
    <lineage>
        <taxon>Eukaryota</taxon>
        <taxon>Viridiplantae</taxon>
        <taxon>Streptophyta</taxon>
        <taxon>Embryophyta</taxon>
        <taxon>Tracheophyta</taxon>
        <taxon>Spermatophyta</taxon>
        <taxon>Magnoliopsida</taxon>
        <taxon>eudicotyledons</taxon>
        <taxon>Gunneridae</taxon>
        <taxon>Pentapetalae</taxon>
        <taxon>rosids</taxon>
        <taxon>fabids</taxon>
        <taxon>Fabales</taxon>
        <taxon>Fabaceae</taxon>
        <taxon>Papilionoideae</taxon>
        <taxon>50 kb inversion clade</taxon>
        <taxon>NPAAA clade</taxon>
        <taxon>indigoferoid/millettioid clade</taxon>
        <taxon>Phaseoleae</taxon>
        <taxon>Mucuna</taxon>
    </lineage>
</organism>
<dbReference type="InterPro" id="IPR013103">
    <property type="entry name" value="RVT_2"/>
</dbReference>
<proteinExistence type="predicted"/>
<feature type="non-terminal residue" evidence="2">
    <location>
        <position position="198"/>
    </location>
</feature>
<dbReference type="OrthoDB" id="1645289at2759"/>
<gene>
    <name evidence="2" type="ORF">CR513_44459</name>
</gene>
<feature type="domain" description="Reverse transcriptase Ty1/copia-type" evidence="1">
    <location>
        <begin position="1"/>
        <end position="54"/>
    </location>
</feature>
<protein>
    <recommendedName>
        <fullName evidence="1">Reverse transcriptase Ty1/copia-type domain-containing protein</fullName>
    </recommendedName>
</protein>
<dbReference type="STRING" id="157652.A0A371FBG0"/>
<sequence>MDVKIAFLNVDLCGDVDMDKPNGFKEKGKEHLVCKLKKSVYRLKQASKQWYLNLMRGKFIILVLYVDDLLLTYNDMNFLLETKQILMTLFYMKDLGNVSFVLGIEIHHDRLHCVLDLSWKNYVERILNRFNIKFVILVLHHSKHSSSYMVKEFYFCASSYREYFQTLVVKHIPTKLMVADPLTNDLPIKKISRSCNPY</sequence>